<keyword evidence="2" id="KW-1133">Transmembrane helix</keyword>
<feature type="transmembrane region" description="Helical" evidence="2">
    <location>
        <begin position="73"/>
        <end position="93"/>
    </location>
</feature>
<comment type="caution">
    <text evidence="3">The sequence shown here is derived from an EMBL/GenBank/DDBJ whole genome shotgun (WGS) entry which is preliminary data.</text>
</comment>
<feature type="transmembrane region" description="Helical" evidence="2">
    <location>
        <begin position="100"/>
        <end position="124"/>
    </location>
</feature>
<feature type="region of interest" description="Disordered" evidence="1">
    <location>
        <begin position="149"/>
        <end position="181"/>
    </location>
</feature>
<dbReference type="AlphaFoldDB" id="A0A9P4XT92"/>
<dbReference type="Pfam" id="PF16015">
    <property type="entry name" value="Promethin"/>
    <property type="match status" value="1"/>
</dbReference>
<organism evidence="3 4">
    <name type="scientific">Cryphonectria parasitica (strain ATCC 38755 / EP155)</name>
    <dbReference type="NCBI Taxonomy" id="660469"/>
    <lineage>
        <taxon>Eukaryota</taxon>
        <taxon>Fungi</taxon>
        <taxon>Dikarya</taxon>
        <taxon>Ascomycota</taxon>
        <taxon>Pezizomycotina</taxon>
        <taxon>Sordariomycetes</taxon>
        <taxon>Sordariomycetidae</taxon>
        <taxon>Diaporthales</taxon>
        <taxon>Cryphonectriaceae</taxon>
        <taxon>Cryphonectria-Endothia species complex</taxon>
        <taxon>Cryphonectria</taxon>
    </lineage>
</organism>
<name>A0A9P4XT92_CRYP1</name>
<dbReference type="Proteomes" id="UP000803844">
    <property type="component" value="Unassembled WGS sequence"/>
</dbReference>
<evidence type="ECO:0000256" key="1">
    <source>
        <dbReference type="SAM" id="MobiDB-lite"/>
    </source>
</evidence>
<dbReference type="OrthoDB" id="3928876at2759"/>
<evidence type="ECO:0000256" key="2">
    <source>
        <dbReference type="SAM" id="Phobius"/>
    </source>
</evidence>
<gene>
    <name evidence="3" type="ORF">M406DRAFT_335046</name>
</gene>
<proteinExistence type="predicted"/>
<keyword evidence="4" id="KW-1185">Reference proteome</keyword>
<keyword evidence="2" id="KW-0472">Membrane</keyword>
<dbReference type="RefSeq" id="XP_040771356.1">
    <property type="nucleotide sequence ID" value="XM_040920992.1"/>
</dbReference>
<dbReference type="GeneID" id="63838121"/>
<reference evidence="3" key="1">
    <citation type="journal article" date="2020" name="Phytopathology">
        <title>Genome sequence of the chestnut blight fungus Cryphonectria parasitica EP155: A fundamental resource for an archetypical invasive plant pathogen.</title>
        <authorList>
            <person name="Crouch J.A."/>
            <person name="Dawe A."/>
            <person name="Aerts A."/>
            <person name="Barry K."/>
            <person name="Churchill A.C.L."/>
            <person name="Grimwood J."/>
            <person name="Hillman B."/>
            <person name="Milgroom M.G."/>
            <person name="Pangilinan J."/>
            <person name="Smith M."/>
            <person name="Salamov A."/>
            <person name="Schmutz J."/>
            <person name="Yadav J."/>
            <person name="Grigoriev I.V."/>
            <person name="Nuss D."/>
        </authorList>
    </citation>
    <scope>NUCLEOTIDE SEQUENCE</scope>
    <source>
        <strain evidence="3">EP155</strain>
    </source>
</reference>
<dbReference type="EMBL" id="MU032353">
    <property type="protein sequence ID" value="KAF3760377.1"/>
    <property type="molecule type" value="Genomic_DNA"/>
</dbReference>
<sequence>MAVVELVTGAIESARRQADRVVPPDDRRRIYHSLQSFASRRPLLFSFIVAQAFFALLPSLFFTSFVLGTLSVAFISALLFSLFWIGLAALVLASTLSLTFGLALLAWVWLVGAYTAASFVYALVAGRDASPKPADDLMLREKWAKIVKREPETNGDGPEGLVEEAVSPSAAEVKSENGGSS</sequence>
<evidence type="ECO:0000313" key="3">
    <source>
        <dbReference type="EMBL" id="KAF3760377.1"/>
    </source>
</evidence>
<keyword evidence="2" id="KW-0812">Transmembrane</keyword>
<evidence type="ECO:0000313" key="4">
    <source>
        <dbReference type="Proteomes" id="UP000803844"/>
    </source>
</evidence>
<protein>
    <submittedName>
        <fullName evidence="3">Uncharacterized protein</fullName>
    </submittedName>
</protein>
<feature type="transmembrane region" description="Helical" evidence="2">
    <location>
        <begin position="43"/>
        <end position="67"/>
    </location>
</feature>
<accession>A0A9P4XT92</accession>